<dbReference type="PANTHER" id="PTHR23320">
    <property type="entry name" value="MEMBRANE-SPANNING 4-DOMAINS SUBFAMILY A MS4A -RELATED"/>
    <property type="match status" value="1"/>
</dbReference>
<evidence type="ECO:0000256" key="1">
    <source>
        <dbReference type="ARBA" id="ARBA00004141"/>
    </source>
</evidence>
<dbReference type="InterPro" id="IPR030417">
    <property type="entry name" value="MS4A"/>
</dbReference>
<evidence type="ECO:0000256" key="5">
    <source>
        <dbReference type="ARBA" id="ARBA00023136"/>
    </source>
</evidence>
<dbReference type="AlphaFoldDB" id="A0A4W6BP07"/>
<keyword evidence="3 6" id="KW-0812">Transmembrane</keyword>
<dbReference type="Proteomes" id="UP000314980">
    <property type="component" value="Unassembled WGS sequence"/>
</dbReference>
<feature type="transmembrane region" description="Helical" evidence="6">
    <location>
        <begin position="145"/>
        <end position="166"/>
    </location>
</feature>
<dbReference type="InParanoid" id="A0A4W6BP07"/>
<keyword evidence="5 6" id="KW-0472">Membrane</keyword>
<evidence type="ECO:0000313" key="8">
    <source>
        <dbReference type="Proteomes" id="UP000314980"/>
    </source>
</evidence>
<evidence type="ECO:0000256" key="3">
    <source>
        <dbReference type="ARBA" id="ARBA00022692"/>
    </source>
</evidence>
<feature type="transmembrane region" description="Helical" evidence="6">
    <location>
        <begin position="89"/>
        <end position="113"/>
    </location>
</feature>
<evidence type="ECO:0000313" key="7">
    <source>
        <dbReference type="Ensembl" id="ENSLCAP00010002578.1"/>
    </source>
</evidence>
<organism evidence="7 8">
    <name type="scientific">Lates calcarifer</name>
    <name type="common">Barramundi</name>
    <name type="synonym">Holocentrus calcarifer</name>
    <dbReference type="NCBI Taxonomy" id="8187"/>
    <lineage>
        <taxon>Eukaryota</taxon>
        <taxon>Metazoa</taxon>
        <taxon>Chordata</taxon>
        <taxon>Craniata</taxon>
        <taxon>Vertebrata</taxon>
        <taxon>Euteleostomi</taxon>
        <taxon>Actinopterygii</taxon>
        <taxon>Neopterygii</taxon>
        <taxon>Teleostei</taxon>
        <taxon>Neoteleostei</taxon>
        <taxon>Acanthomorphata</taxon>
        <taxon>Carangaria</taxon>
        <taxon>Carangaria incertae sedis</taxon>
        <taxon>Centropomidae</taxon>
        <taxon>Lates</taxon>
    </lineage>
</organism>
<proteinExistence type="inferred from homology"/>
<dbReference type="Ensembl" id="ENSLCAT00010002666.1">
    <property type="protein sequence ID" value="ENSLCAP00010002578.1"/>
    <property type="gene ID" value="ENSLCAG00010001436.1"/>
</dbReference>
<evidence type="ECO:0000256" key="6">
    <source>
        <dbReference type="SAM" id="Phobius"/>
    </source>
</evidence>
<protein>
    <submittedName>
        <fullName evidence="7">Uncharacterized protein</fullName>
    </submittedName>
</protein>
<evidence type="ECO:0000256" key="4">
    <source>
        <dbReference type="ARBA" id="ARBA00022989"/>
    </source>
</evidence>
<dbReference type="GeneTree" id="ENSGT00510000051675"/>
<reference evidence="8" key="1">
    <citation type="submission" date="2015-09" db="EMBL/GenBank/DDBJ databases">
        <authorList>
            <person name="Sai Rama Sridatta P."/>
        </authorList>
    </citation>
    <scope>NUCLEOTIDE SEQUENCE [LARGE SCALE GENOMIC DNA]</scope>
</reference>
<comment type="similarity">
    <text evidence="2">Belongs to the MS4A family.</text>
</comment>
<sequence>MFPLLCQILKDLCYSPGCCSVYQGLVQTSLTTALGTIQIMVGIFNIGPGCANRNLGILTSWGDAYFLGAMFIAAGIMSILAGQYPSLCLVGFTVLINLLGSAFAMVGIVLYGMDLGDVSVTRMCDNRHNYYDDCRYVRLLMAVDITLIVLAVLQLCVSISVAFLGMRALDSFGKEKGGKDADFYQPALKEEVFMISPRV</sequence>
<dbReference type="Pfam" id="PF04103">
    <property type="entry name" value="CD20"/>
    <property type="match status" value="1"/>
</dbReference>
<name>A0A4W6BP07_LATCA</name>
<evidence type="ECO:0000256" key="2">
    <source>
        <dbReference type="ARBA" id="ARBA00009565"/>
    </source>
</evidence>
<feature type="transmembrane region" description="Helical" evidence="6">
    <location>
        <begin position="64"/>
        <end position="82"/>
    </location>
</feature>
<accession>A0A4W6BP07</accession>
<reference evidence="7" key="3">
    <citation type="submission" date="2025-09" db="UniProtKB">
        <authorList>
            <consortium name="Ensembl"/>
        </authorList>
    </citation>
    <scope>IDENTIFICATION</scope>
</reference>
<comment type="subcellular location">
    <subcellularLocation>
        <location evidence="1">Membrane</location>
        <topology evidence="1">Multi-pass membrane protein</topology>
    </subcellularLocation>
</comment>
<dbReference type="PANTHER" id="PTHR23320:SF125">
    <property type="entry name" value="TRANSMEMBRANE PROTEIN 176L.1-RELATED"/>
    <property type="match status" value="1"/>
</dbReference>
<dbReference type="GO" id="GO:0016020">
    <property type="term" value="C:membrane"/>
    <property type="evidence" value="ECO:0007669"/>
    <property type="project" value="UniProtKB-SubCell"/>
</dbReference>
<keyword evidence="4 6" id="KW-1133">Transmembrane helix</keyword>
<reference evidence="7" key="2">
    <citation type="submission" date="2025-08" db="UniProtKB">
        <authorList>
            <consortium name="Ensembl"/>
        </authorList>
    </citation>
    <scope>IDENTIFICATION</scope>
</reference>
<keyword evidence="8" id="KW-1185">Reference proteome</keyword>
<dbReference type="InterPro" id="IPR007237">
    <property type="entry name" value="CD20-like"/>
</dbReference>